<reference evidence="1 2" key="1">
    <citation type="submission" date="2019-02" db="EMBL/GenBank/DDBJ databases">
        <title>Deep-cultivation of Planctomycetes and their phenomic and genomic characterization uncovers novel biology.</title>
        <authorList>
            <person name="Wiegand S."/>
            <person name="Jogler M."/>
            <person name="Boedeker C."/>
            <person name="Pinto D."/>
            <person name="Vollmers J."/>
            <person name="Rivas-Marin E."/>
            <person name="Kohn T."/>
            <person name="Peeters S.H."/>
            <person name="Heuer A."/>
            <person name="Rast P."/>
            <person name="Oberbeckmann S."/>
            <person name="Bunk B."/>
            <person name="Jeske O."/>
            <person name="Meyerdierks A."/>
            <person name="Storesund J.E."/>
            <person name="Kallscheuer N."/>
            <person name="Luecker S."/>
            <person name="Lage O.M."/>
            <person name="Pohl T."/>
            <person name="Merkel B.J."/>
            <person name="Hornburger P."/>
            <person name="Mueller R.-W."/>
            <person name="Bruemmer F."/>
            <person name="Labrenz M."/>
            <person name="Spormann A.M."/>
            <person name="Op Den Camp H."/>
            <person name="Overmann J."/>
            <person name="Amann R."/>
            <person name="Jetten M.S.M."/>
            <person name="Mascher T."/>
            <person name="Medema M.H."/>
            <person name="Devos D.P."/>
            <person name="Kaster A.-K."/>
            <person name="Ovreas L."/>
            <person name="Rohde M."/>
            <person name="Galperin M.Y."/>
            <person name="Jogler C."/>
        </authorList>
    </citation>
    <scope>NUCLEOTIDE SEQUENCE [LARGE SCALE GENOMIC DNA]</scope>
    <source>
        <strain evidence="1 2">Pla22</strain>
    </source>
</reference>
<sequence length="145" mass="16441">MDICNDVMADLARQRRETSVTPDEVLAYIMRAIDNQVLDTFRTLARHCRDFRRTEGTPVEEMTMATAATTPSQIVLRREVIAKIRSLLNEDDAKAVDMMLENRDWKEIGEMLGVRPDTARMRVRRAIDKVRGEIGASHHGGGEDA</sequence>
<proteinExistence type="predicted"/>
<dbReference type="InterPro" id="IPR013324">
    <property type="entry name" value="RNA_pol_sigma_r3/r4-like"/>
</dbReference>
<name>A0A5C5WTJ0_9BACT</name>
<accession>A0A5C5WTJ0</accession>
<keyword evidence="2" id="KW-1185">Reference proteome</keyword>
<dbReference type="SUPFAM" id="SSF88659">
    <property type="entry name" value="Sigma3 and sigma4 domains of RNA polymerase sigma factors"/>
    <property type="match status" value="1"/>
</dbReference>
<organism evidence="1 2">
    <name type="scientific">Rubripirellula amarantea</name>
    <dbReference type="NCBI Taxonomy" id="2527999"/>
    <lineage>
        <taxon>Bacteria</taxon>
        <taxon>Pseudomonadati</taxon>
        <taxon>Planctomycetota</taxon>
        <taxon>Planctomycetia</taxon>
        <taxon>Pirellulales</taxon>
        <taxon>Pirellulaceae</taxon>
        <taxon>Rubripirellula</taxon>
    </lineage>
</organism>
<dbReference type="Gene3D" id="1.10.10.10">
    <property type="entry name" value="Winged helix-like DNA-binding domain superfamily/Winged helix DNA-binding domain"/>
    <property type="match status" value="1"/>
</dbReference>
<dbReference type="AlphaFoldDB" id="A0A5C5WTJ0"/>
<dbReference type="EMBL" id="SJPI01000001">
    <property type="protein sequence ID" value="TWT53987.1"/>
    <property type="molecule type" value="Genomic_DNA"/>
</dbReference>
<dbReference type="InterPro" id="IPR036388">
    <property type="entry name" value="WH-like_DNA-bd_sf"/>
</dbReference>
<evidence type="ECO:0000313" key="1">
    <source>
        <dbReference type="EMBL" id="TWT53987.1"/>
    </source>
</evidence>
<gene>
    <name evidence="1" type="ORF">Pla22_16210</name>
</gene>
<evidence type="ECO:0000313" key="2">
    <source>
        <dbReference type="Proteomes" id="UP000316598"/>
    </source>
</evidence>
<dbReference type="Proteomes" id="UP000316598">
    <property type="component" value="Unassembled WGS sequence"/>
</dbReference>
<comment type="caution">
    <text evidence="1">The sequence shown here is derived from an EMBL/GenBank/DDBJ whole genome shotgun (WGS) entry which is preliminary data.</text>
</comment>
<evidence type="ECO:0008006" key="3">
    <source>
        <dbReference type="Google" id="ProtNLM"/>
    </source>
</evidence>
<protein>
    <recommendedName>
        <fullName evidence="3">RNA polymerase sigma factor</fullName>
    </recommendedName>
</protein>